<evidence type="ECO:0000313" key="2">
    <source>
        <dbReference type="Proteomes" id="UP000238479"/>
    </source>
</evidence>
<accession>A0A2P6S9H8</accession>
<protein>
    <submittedName>
        <fullName evidence="1">Uncharacterized protein</fullName>
    </submittedName>
</protein>
<organism evidence="1 2">
    <name type="scientific">Rosa chinensis</name>
    <name type="common">China rose</name>
    <dbReference type="NCBI Taxonomy" id="74649"/>
    <lineage>
        <taxon>Eukaryota</taxon>
        <taxon>Viridiplantae</taxon>
        <taxon>Streptophyta</taxon>
        <taxon>Embryophyta</taxon>
        <taxon>Tracheophyta</taxon>
        <taxon>Spermatophyta</taxon>
        <taxon>Magnoliopsida</taxon>
        <taxon>eudicotyledons</taxon>
        <taxon>Gunneridae</taxon>
        <taxon>Pentapetalae</taxon>
        <taxon>rosids</taxon>
        <taxon>fabids</taxon>
        <taxon>Rosales</taxon>
        <taxon>Rosaceae</taxon>
        <taxon>Rosoideae</taxon>
        <taxon>Rosoideae incertae sedis</taxon>
        <taxon>Rosa</taxon>
    </lineage>
</organism>
<evidence type="ECO:0000313" key="1">
    <source>
        <dbReference type="EMBL" id="PRQ55306.1"/>
    </source>
</evidence>
<gene>
    <name evidence="1" type="ORF">RchiOBHm_Chr1g0323121</name>
</gene>
<comment type="caution">
    <text evidence="1">The sequence shown here is derived from an EMBL/GenBank/DDBJ whole genome shotgun (WGS) entry which is preliminary data.</text>
</comment>
<dbReference type="Gramene" id="PRQ55306">
    <property type="protein sequence ID" value="PRQ55306"/>
    <property type="gene ID" value="RchiOBHm_Chr1g0323121"/>
</dbReference>
<sequence>MEEMKIVSFQLGKLLFIPKWKFLPMAITSSYELRFSRSTYPRTRIDALYNFCEGSFRRIPTYKKSTFSNPLKPYFSNKNSSETLPLRPQATKSSNCYKINSGKSSENNYEFPGHHNSALLKNSNKLTRISFLQTMMGAF</sequence>
<dbReference type="AlphaFoldDB" id="A0A2P6S9H8"/>
<keyword evidence="2" id="KW-1185">Reference proteome</keyword>
<dbReference type="EMBL" id="PDCK01000039">
    <property type="protein sequence ID" value="PRQ55306.1"/>
    <property type="molecule type" value="Genomic_DNA"/>
</dbReference>
<reference evidence="1 2" key="1">
    <citation type="journal article" date="2018" name="Nat. Genet.">
        <title>The Rosa genome provides new insights in the design of modern roses.</title>
        <authorList>
            <person name="Bendahmane M."/>
        </authorList>
    </citation>
    <scope>NUCLEOTIDE SEQUENCE [LARGE SCALE GENOMIC DNA]</scope>
    <source>
        <strain evidence="2">cv. Old Blush</strain>
    </source>
</reference>
<name>A0A2P6S9H8_ROSCH</name>
<dbReference type="Proteomes" id="UP000238479">
    <property type="component" value="Chromosome 1"/>
</dbReference>
<proteinExistence type="predicted"/>